<dbReference type="GO" id="GO:0048675">
    <property type="term" value="P:axon extension"/>
    <property type="evidence" value="ECO:0007669"/>
    <property type="project" value="TreeGrafter"/>
</dbReference>
<gene>
    <name evidence="8" type="ORF">QYT958_LOCUS16891</name>
    <name evidence="9" type="ORF">TOA249_LOCUS18401</name>
</gene>
<evidence type="ECO:0000256" key="4">
    <source>
        <dbReference type="ARBA" id="ARBA00022840"/>
    </source>
</evidence>
<feature type="region of interest" description="Disordered" evidence="6">
    <location>
        <begin position="453"/>
        <end position="479"/>
    </location>
</feature>
<dbReference type="InterPro" id="IPR017441">
    <property type="entry name" value="Protein_kinase_ATP_BS"/>
</dbReference>
<feature type="compositionally biased region" description="Basic and acidic residues" evidence="6">
    <location>
        <begin position="453"/>
        <end position="462"/>
    </location>
</feature>
<dbReference type="EMBL" id="CAJOBS010001369">
    <property type="protein sequence ID" value="CAF4723044.1"/>
    <property type="molecule type" value="Genomic_DNA"/>
</dbReference>
<evidence type="ECO:0000256" key="2">
    <source>
        <dbReference type="ARBA" id="ARBA00022741"/>
    </source>
</evidence>
<keyword evidence="1" id="KW-0808">Transferase</keyword>
<dbReference type="GO" id="GO:0005829">
    <property type="term" value="C:cytosol"/>
    <property type="evidence" value="ECO:0007669"/>
    <property type="project" value="TreeGrafter"/>
</dbReference>
<dbReference type="PANTHER" id="PTHR24348:SF22">
    <property type="entry name" value="NON-SPECIFIC SERINE_THREONINE PROTEIN KINASE"/>
    <property type="match status" value="1"/>
</dbReference>
<dbReference type="SUPFAM" id="SSF56112">
    <property type="entry name" value="Protein kinase-like (PK-like)"/>
    <property type="match status" value="1"/>
</dbReference>
<dbReference type="GO" id="GO:0042594">
    <property type="term" value="P:response to starvation"/>
    <property type="evidence" value="ECO:0007669"/>
    <property type="project" value="TreeGrafter"/>
</dbReference>
<keyword evidence="2 5" id="KW-0547">Nucleotide-binding</keyword>
<protein>
    <recommendedName>
        <fullName evidence="7">Protein kinase domain-containing protein</fullName>
    </recommendedName>
</protein>
<evidence type="ECO:0000313" key="9">
    <source>
        <dbReference type="EMBL" id="CAF4723044.1"/>
    </source>
</evidence>
<feature type="compositionally biased region" description="Polar residues" evidence="6">
    <location>
        <begin position="428"/>
        <end position="441"/>
    </location>
</feature>
<dbReference type="PANTHER" id="PTHR24348">
    <property type="entry name" value="SERINE/THREONINE-PROTEIN KINASE UNC-51-RELATED"/>
    <property type="match status" value="1"/>
</dbReference>
<sequence length="827" mass="93078">MPEIIGDYQYSKRDLIGHGAFAIVFLGHLRSNPSQHVAIKQITKKHLAKSQSLLEKEIKILKELTKLKHENLVALFDCKESQNNVYLVMEYCNGGDLADYLQSRQTLSEEIIAIFFRQIAAAIHTCHEHNVVHRDLKPQNILLSHPDKANPRVQDIILKIADFGFARFLSDGVMAGTLCGSPMYMAPEVIRSLKYDGKADLWSIGTIMYQCLTGKAPFQAQTPQALKQYYERTINLSPVIPLSTSPALADLIRRILKRDPTERIDFEDFFSHPFLKKNQSVIVSEASNLDVTNSSILRDGIGSQGQNLNELNLRQFNRQIDTIPEHEQVILPNTVSSAQSKTNTKNQDSSSLDTISPMTTNKFSIKRPLNQTTTFAQIPEQGTHTSFAQMLRDKRINQEPQVIATVNQTEPTSLRSDNFALAAIENTSPVKETRASSTSQPIPVPTQVHNYEKMQESRDRAKSFGGTAAGSPNDNSYDDRRASIERLRRASIASSNSDLANSISPPTVRFTTDATNTFRTSPATSKKSPSGSSRAVQNSLSNSNLPQQQNSKLNIDTWALKSRQKILDNENTRDQLFEQENNLEIFTKNTDQLTTIESDNRRVISLFGDSKPEDYYYEPQRIIDDTLLNATSSRSSLLAESISLNNKNNNNYSRQKTDRLTHADDLYKRAEQLTLYVKAMHFLSSALCLARDTVKTGKLHSTDTVRTAVSDLNNKYKYCLVMCKRLSTQQEFVAHDELKGVSLTADKLLYLHAIELCLNTASLEFFGKAEECVQPYTEAQVLFHSLSQQAITECDRLTLQQYREAVERRLLCLQSQGLTMANEPTTT</sequence>
<dbReference type="GO" id="GO:0004674">
    <property type="term" value="F:protein serine/threonine kinase activity"/>
    <property type="evidence" value="ECO:0007669"/>
    <property type="project" value="InterPro"/>
</dbReference>
<accession>A0A821JLE1</accession>
<evidence type="ECO:0000256" key="5">
    <source>
        <dbReference type="PROSITE-ProRule" id="PRU10141"/>
    </source>
</evidence>
<dbReference type="InterPro" id="IPR000719">
    <property type="entry name" value="Prot_kinase_dom"/>
</dbReference>
<name>A0A821JLE1_9BILA</name>
<feature type="region of interest" description="Disordered" evidence="6">
    <location>
        <begin position="493"/>
        <end position="550"/>
    </location>
</feature>
<feature type="domain" description="Protein kinase" evidence="7">
    <location>
        <begin position="10"/>
        <end position="275"/>
    </location>
</feature>
<evidence type="ECO:0000256" key="6">
    <source>
        <dbReference type="SAM" id="MobiDB-lite"/>
    </source>
</evidence>
<dbReference type="Gene3D" id="1.10.510.10">
    <property type="entry name" value="Transferase(Phosphotransferase) domain 1"/>
    <property type="match status" value="1"/>
</dbReference>
<evidence type="ECO:0000259" key="7">
    <source>
        <dbReference type="PROSITE" id="PS50011"/>
    </source>
</evidence>
<dbReference type="GO" id="GO:0034727">
    <property type="term" value="P:piecemeal microautophagy of the nucleus"/>
    <property type="evidence" value="ECO:0007669"/>
    <property type="project" value="TreeGrafter"/>
</dbReference>
<dbReference type="GO" id="GO:0005524">
    <property type="term" value="F:ATP binding"/>
    <property type="evidence" value="ECO:0007669"/>
    <property type="project" value="UniProtKB-UniRule"/>
</dbReference>
<dbReference type="Gene3D" id="3.30.200.20">
    <property type="entry name" value="Phosphorylase Kinase, domain 1"/>
    <property type="match status" value="1"/>
</dbReference>
<dbReference type="GO" id="GO:0034045">
    <property type="term" value="C:phagophore assembly site membrane"/>
    <property type="evidence" value="ECO:0007669"/>
    <property type="project" value="TreeGrafter"/>
</dbReference>
<dbReference type="Proteomes" id="UP000663848">
    <property type="component" value="Unassembled WGS sequence"/>
</dbReference>
<feature type="binding site" evidence="5">
    <location>
        <position position="40"/>
    </location>
    <ligand>
        <name>ATP</name>
        <dbReference type="ChEBI" id="CHEBI:30616"/>
    </ligand>
</feature>
<keyword evidence="3" id="KW-0418">Kinase</keyword>
<dbReference type="FunFam" id="3.30.200.20:FF:000149">
    <property type="entry name" value="serine/threonine-protein kinase unc-51 isoform X1"/>
    <property type="match status" value="1"/>
</dbReference>
<dbReference type="PROSITE" id="PS00108">
    <property type="entry name" value="PROTEIN_KINASE_ST"/>
    <property type="match status" value="1"/>
</dbReference>
<evidence type="ECO:0000313" key="10">
    <source>
        <dbReference type="Proteomes" id="UP000663838"/>
    </source>
</evidence>
<comment type="caution">
    <text evidence="9">The sequence shown here is derived from an EMBL/GenBank/DDBJ whole genome shotgun (WGS) entry which is preliminary data.</text>
</comment>
<evidence type="ECO:0000313" key="8">
    <source>
        <dbReference type="EMBL" id="CAF4685651.1"/>
    </source>
</evidence>
<dbReference type="FunFam" id="1.10.510.10:FF:000493">
    <property type="entry name" value="serine/threonine-protein kinase unc-51 isoform X2"/>
    <property type="match status" value="1"/>
</dbReference>
<dbReference type="InterPro" id="IPR011009">
    <property type="entry name" value="Kinase-like_dom_sf"/>
</dbReference>
<feature type="region of interest" description="Disordered" evidence="6">
    <location>
        <begin position="338"/>
        <end position="357"/>
    </location>
</feature>
<evidence type="ECO:0000256" key="1">
    <source>
        <dbReference type="ARBA" id="ARBA00022679"/>
    </source>
</evidence>
<proteinExistence type="predicted"/>
<dbReference type="GO" id="GO:0061709">
    <property type="term" value="P:reticulophagy"/>
    <property type="evidence" value="ECO:0007669"/>
    <property type="project" value="TreeGrafter"/>
</dbReference>
<dbReference type="Pfam" id="PF00069">
    <property type="entry name" value="Pkinase"/>
    <property type="match status" value="1"/>
</dbReference>
<dbReference type="GO" id="GO:0010508">
    <property type="term" value="P:positive regulation of autophagy"/>
    <property type="evidence" value="ECO:0007669"/>
    <property type="project" value="TreeGrafter"/>
</dbReference>
<dbReference type="InterPro" id="IPR008271">
    <property type="entry name" value="Ser/Thr_kinase_AS"/>
</dbReference>
<organism evidence="9 10">
    <name type="scientific">Rotaria socialis</name>
    <dbReference type="NCBI Taxonomy" id="392032"/>
    <lineage>
        <taxon>Eukaryota</taxon>
        <taxon>Metazoa</taxon>
        <taxon>Spiralia</taxon>
        <taxon>Gnathifera</taxon>
        <taxon>Rotifera</taxon>
        <taxon>Eurotatoria</taxon>
        <taxon>Bdelloidea</taxon>
        <taxon>Philodinida</taxon>
        <taxon>Philodinidae</taxon>
        <taxon>Rotaria</taxon>
    </lineage>
</organism>
<feature type="region of interest" description="Disordered" evidence="6">
    <location>
        <begin position="428"/>
        <end position="447"/>
    </location>
</feature>
<evidence type="ECO:0000256" key="3">
    <source>
        <dbReference type="ARBA" id="ARBA00022777"/>
    </source>
</evidence>
<dbReference type="EMBL" id="CAJOBR010002494">
    <property type="protein sequence ID" value="CAF4685651.1"/>
    <property type="molecule type" value="Genomic_DNA"/>
</dbReference>
<dbReference type="Proteomes" id="UP000663838">
    <property type="component" value="Unassembled WGS sequence"/>
</dbReference>
<dbReference type="GO" id="GO:0000045">
    <property type="term" value="P:autophagosome assembly"/>
    <property type="evidence" value="ECO:0007669"/>
    <property type="project" value="TreeGrafter"/>
</dbReference>
<reference evidence="9" key="1">
    <citation type="submission" date="2021-02" db="EMBL/GenBank/DDBJ databases">
        <authorList>
            <person name="Nowell W R."/>
        </authorList>
    </citation>
    <scope>NUCLEOTIDE SEQUENCE</scope>
</reference>
<keyword evidence="4 5" id="KW-0067">ATP-binding</keyword>
<dbReference type="GO" id="GO:0005776">
    <property type="term" value="C:autophagosome"/>
    <property type="evidence" value="ECO:0007669"/>
    <property type="project" value="TreeGrafter"/>
</dbReference>
<dbReference type="AlphaFoldDB" id="A0A821JLE1"/>
<dbReference type="SMART" id="SM00220">
    <property type="entry name" value="S_TKc"/>
    <property type="match status" value="1"/>
</dbReference>
<dbReference type="PROSITE" id="PS50011">
    <property type="entry name" value="PROTEIN_KINASE_DOM"/>
    <property type="match status" value="1"/>
</dbReference>
<dbReference type="PROSITE" id="PS00107">
    <property type="entry name" value="PROTEIN_KINASE_ATP"/>
    <property type="match status" value="1"/>
</dbReference>
<dbReference type="GO" id="GO:0000422">
    <property type="term" value="P:autophagy of mitochondrion"/>
    <property type="evidence" value="ECO:0007669"/>
    <property type="project" value="TreeGrafter"/>
</dbReference>
<dbReference type="InterPro" id="IPR045269">
    <property type="entry name" value="Atg1-like"/>
</dbReference>